<protein>
    <submittedName>
        <fullName evidence="2">Uncharacterized protein</fullName>
    </submittedName>
</protein>
<name>A0A1F4U616_UNCSA</name>
<sequence>MTISPLWTAYLTKRGADSSKLSQVNLNDGLNEVEEKKLGIVDKNKSEADLLRKGWQLDGASTQAITIDALQKREADIKAYADYLQKISPESLTDEDAMLQARELYASGTNFEARELNADAAIRDQAAAITSPDGKVKLTEEAGPLWGQVKAYVEAHKNIEPVKAAKYVLWVTEALKYEPAVQANFFKLEPLTAPPPAPPAVEKPTVKAERPVKARKVRKGQPAAPPPTPAPTAPAKAADPPTSPTPAPAAKVEDKPVKKPGGSIDDLIRDAETKIREKKWKEAKKIKEEIKKRMSEVQGEERQKKVRQIIVETSKNK</sequence>
<dbReference type="Proteomes" id="UP000179242">
    <property type="component" value="Unassembled WGS sequence"/>
</dbReference>
<evidence type="ECO:0000256" key="1">
    <source>
        <dbReference type="SAM" id="MobiDB-lite"/>
    </source>
</evidence>
<proteinExistence type="predicted"/>
<dbReference type="AlphaFoldDB" id="A0A1F4U616"/>
<comment type="caution">
    <text evidence="2">The sequence shown here is derived from an EMBL/GenBank/DDBJ whole genome shotgun (WGS) entry which is preliminary data.</text>
</comment>
<evidence type="ECO:0000313" key="3">
    <source>
        <dbReference type="Proteomes" id="UP000179242"/>
    </source>
</evidence>
<dbReference type="EMBL" id="MEUJ01000004">
    <property type="protein sequence ID" value="OGC40362.1"/>
    <property type="molecule type" value="Genomic_DNA"/>
</dbReference>
<gene>
    <name evidence="2" type="ORF">A2438_03735</name>
</gene>
<reference evidence="2 3" key="1">
    <citation type="journal article" date="2016" name="Nat. Commun.">
        <title>Thousands of microbial genomes shed light on interconnected biogeochemical processes in an aquifer system.</title>
        <authorList>
            <person name="Anantharaman K."/>
            <person name="Brown C.T."/>
            <person name="Hug L.A."/>
            <person name="Sharon I."/>
            <person name="Castelle C.J."/>
            <person name="Probst A.J."/>
            <person name="Thomas B.C."/>
            <person name="Singh A."/>
            <person name="Wilkins M.J."/>
            <person name="Karaoz U."/>
            <person name="Brodie E.L."/>
            <person name="Williams K.H."/>
            <person name="Hubbard S.S."/>
            <person name="Banfield J.F."/>
        </authorList>
    </citation>
    <scope>NUCLEOTIDE SEQUENCE [LARGE SCALE GENOMIC DNA]</scope>
</reference>
<accession>A0A1F4U616</accession>
<feature type="compositionally biased region" description="Pro residues" evidence="1">
    <location>
        <begin position="223"/>
        <end position="232"/>
    </location>
</feature>
<evidence type="ECO:0000313" key="2">
    <source>
        <dbReference type="EMBL" id="OGC40362.1"/>
    </source>
</evidence>
<organism evidence="2 3">
    <name type="scientific">candidate division WOR-1 bacterium RIFOXYC2_FULL_46_14</name>
    <dbReference type="NCBI Taxonomy" id="1802587"/>
    <lineage>
        <taxon>Bacteria</taxon>
        <taxon>Bacillati</taxon>
        <taxon>Saganbacteria</taxon>
    </lineage>
</organism>
<feature type="region of interest" description="Disordered" evidence="1">
    <location>
        <begin position="193"/>
        <end position="270"/>
    </location>
</feature>